<organism evidence="1 2">
    <name type="scientific">Caballeronia choica</name>
    <dbReference type="NCBI Taxonomy" id="326476"/>
    <lineage>
        <taxon>Bacteria</taxon>
        <taxon>Pseudomonadati</taxon>
        <taxon>Pseudomonadota</taxon>
        <taxon>Betaproteobacteria</taxon>
        <taxon>Burkholderiales</taxon>
        <taxon>Burkholderiaceae</taxon>
        <taxon>Caballeronia</taxon>
    </lineage>
</organism>
<sequence>MAAVASVSAASVRRIGQANGLKPHRLERFKVSNDMHFAEKPEDIVGLSRSWREVGDGIDRPQATQSTHTNVLLLLDAPLLDSAKVFAFEPNPIFPLLVKNLPKADGECECRLDADSDQEGISRLRIDRHRSGLTRLLQAGEDGDANTQQRPVSTTALAAVLSEDERAPGDCKLL</sequence>
<accession>A0A158KR20</accession>
<comment type="caution">
    <text evidence="1">The sequence shown here is derived from an EMBL/GenBank/DDBJ whole genome shotgun (WGS) entry which is preliminary data.</text>
</comment>
<dbReference type="Proteomes" id="UP000054770">
    <property type="component" value="Unassembled WGS sequence"/>
</dbReference>
<keyword evidence="2" id="KW-1185">Reference proteome</keyword>
<evidence type="ECO:0000313" key="1">
    <source>
        <dbReference type="EMBL" id="SAL83567.1"/>
    </source>
</evidence>
<dbReference type="EMBL" id="FCON02000140">
    <property type="protein sequence ID" value="SAL83567.1"/>
    <property type="molecule type" value="Genomic_DNA"/>
</dbReference>
<dbReference type="AlphaFoldDB" id="A0A158KR20"/>
<gene>
    <name evidence="1" type="ORF">AWB68_06960</name>
</gene>
<name>A0A158KR20_9BURK</name>
<reference evidence="1" key="1">
    <citation type="submission" date="2016-01" db="EMBL/GenBank/DDBJ databases">
        <authorList>
            <person name="Peeters C."/>
        </authorList>
    </citation>
    <scope>NUCLEOTIDE SEQUENCE [LARGE SCALE GENOMIC DNA]</scope>
    <source>
        <strain evidence="1">LMG 22940</strain>
    </source>
</reference>
<proteinExistence type="predicted"/>
<evidence type="ECO:0000313" key="2">
    <source>
        <dbReference type="Proteomes" id="UP000054770"/>
    </source>
</evidence>
<protein>
    <submittedName>
        <fullName evidence="1">Transposase</fullName>
    </submittedName>
</protein>